<keyword evidence="7" id="KW-0418">Kinase</keyword>
<keyword evidence="4" id="KW-1003">Cell membrane</keyword>
<gene>
    <name evidence="13" type="ORF">ABM34_11905</name>
</gene>
<evidence type="ECO:0000313" key="13">
    <source>
        <dbReference type="EMBL" id="AKP68167.1"/>
    </source>
</evidence>
<keyword evidence="5" id="KW-0808">Transferase</keyword>
<evidence type="ECO:0000256" key="1">
    <source>
        <dbReference type="ARBA" id="ARBA00000085"/>
    </source>
</evidence>
<dbReference type="SUPFAM" id="SSF55874">
    <property type="entry name" value="ATPase domain of HSP90 chaperone/DNA topoisomerase II/histidine kinase"/>
    <property type="match status" value="1"/>
</dbReference>
<dbReference type="STRING" id="1007676.ABM34_11905"/>
<evidence type="ECO:0000256" key="8">
    <source>
        <dbReference type="ARBA" id="ARBA00022989"/>
    </source>
</evidence>
<evidence type="ECO:0000256" key="5">
    <source>
        <dbReference type="ARBA" id="ARBA00022679"/>
    </source>
</evidence>
<dbReference type="GO" id="GO:0016036">
    <property type="term" value="P:cellular response to phosphate starvation"/>
    <property type="evidence" value="ECO:0007669"/>
    <property type="project" value="TreeGrafter"/>
</dbReference>
<keyword evidence="14" id="KW-1185">Reference proteome</keyword>
<dbReference type="PANTHER" id="PTHR45453">
    <property type="entry name" value="PHOSPHATE REGULON SENSOR PROTEIN PHOR"/>
    <property type="match status" value="1"/>
</dbReference>
<dbReference type="AlphaFoldDB" id="A0A0H4QJS7"/>
<comment type="catalytic activity">
    <reaction evidence="1">
        <text>ATP + protein L-histidine = ADP + protein N-phospho-L-histidine.</text>
        <dbReference type="EC" id="2.7.13.3"/>
    </reaction>
</comment>
<evidence type="ECO:0000256" key="6">
    <source>
        <dbReference type="ARBA" id="ARBA00022692"/>
    </source>
</evidence>
<evidence type="ECO:0000256" key="2">
    <source>
        <dbReference type="ARBA" id="ARBA00004651"/>
    </source>
</evidence>
<proteinExistence type="predicted"/>
<dbReference type="PANTHER" id="PTHR45453:SF2">
    <property type="entry name" value="HISTIDINE KINASE"/>
    <property type="match status" value="1"/>
</dbReference>
<feature type="transmembrane region" description="Helical" evidence="11">
    <location>
        <begin position="42"/>
        <end position="61"/>
    </location>
</feature>
<feature type="domain" description="Histidine kinase" evidence="12">
    <location>
        <begin position="123"/>
        <end position="327"/>
    </location>
</feature>
<dbReference type="EC" id="2.7.13.3" evidence="3"/>
<dbReference type="InterPro" id="IPR003594">
    <property type="entry name" value="HATPase_dom"/>
</dbReference>
<keyword evidence="10 11" id="KW-0472">Membrane</keyword>
<keyword evidence="9" id="KW-0902">Two-component regulatory system</keyword>
<keyword evidence="6 11" id="KW-0812">Transmembrane</keyword>
<dbReference type="InterPro" id="IPR036890">
    <property type="entry name" value="HATPase_C_sf"/>
</dbReference>
<sequence>MTFLKFLRDHILLMLSIIAGVTLVELVLFLDPAVRFNNGTLIYSWFLAVLITFLCIIFSYIRKKSWYSKLDNYQEDLSKELSGAKTNEQRFIQEKINNIVLDYRKELTELYQNQTDQREYTESWVHDIKVPLAALKLAQDDELDRDLLSEETDQIDYLVDQALYYARLNNFSNDYLIQEQDLSDIVKSSIRNNKRGFINKRIGINLDITDEKVLTDEKWLSFILNQIIANSLKYTDQGGKIEIFTTSKKNDVFLHIKDNGVGIQPQDVSRIFNKGFTGVNGRSNGSKATGIGLYLVKKMIDKLGHQISVKSKVGEGTETIITFIDLPYYQE</sequence>
<reference evidence="14" key="1">
    <citation type="submission" date="2015-07" db="EMBL/GenBank/DDBJ databases">
        <title>Lactobacillus ginsenosidimutans/EMML 3141/ whole genome sequencing.</title>
        <authorList>
            <person name="Kim M.K."/>
            <person name="Im W.-T."/>
            <person name="Srinivasan S."/>
            <person name="Lee J.-J."/>
        </authorList>
    </citation>
    <scope>NUCLEOTIDE SEQUENCE [LARGE SCALE GENOMIC DNA]</scope>
    <source>
        <strain evidence="14">EMML 3041</strain>
    </source>
</reference>
<evidence type="ECO:0000256" key="3">
    <source>
        <dbReference type="ARBA" id="ARBA00012438"/>
    </source>
</evidence>
<evidence type="ECO:0000256" key="7">
    <source>
        <dbReference type="ARBA" id="ARBA00022777"/>
    </source>
</evidence>
<dbReference type="Proteomes" id="UP000036106">
    <property type="component" value="Chromosome"/>
</dbReference>
<dbReference type="GO" id="GO:0004721">
    <property type="term" value="F:phosphoprotein phosphatase activity"/>
    <property type="evidence" value="ECO:0007669"/>
    <property type="project" value="TreeGrafter"/>
</dbReference>
<evidence type="ECO:0000256" key="4">
    <source>
        <dbReference type="ARBA" id="ARBA00022475"/>
    </source>
</evidence>
<dbReference type="Gene3D" id="3.30.565.10">
    <property type="entry name" value="Histidine kinase-like ATPase, C-terminal domain"/>
    <property type="match status" value="1"/>
</dbReference>
<dbReference type="Pfam" id="PF02518">
    <property type="entry name" value="HATPase_c"/>
    <property type="match status" value="1"/>
</dbReference>
<feature type="transmembrane region" description="Helical" evidence="11">
    <location>
        <begin position="12"/>
        <end position="30"/>
    </location>
</feature>
<keyword evidence="8 11" id="KW-1133">Transmembrane helix</keyword>
<dbReference type="InterPro" id="IPR004358">
    <property type="entry name" value="Sig_transdc_His_kin-like_C"/>
</dbReference>
<dbReference type="PRINTS" id="PR00344">
    <property type="entry name" value="BCTRLSENSOR"/>
</dbReference>
<evidence type="ECO:0000256" key="10">
    <source>
        <dbReference type="ARBA" id="ARBA00023136"/>
    </source>
</evidence>
<dbReference type="EMBL" id="CP012034">
    <property type="protein sequence ID" value="AKP68167.1"/>
    <property type="molecule type" value="Genomic_DNA"/>
</dbReference>
<evidence type="ECO:0000313" key="14">
    <source>
        <dbReference type="Proteomes" id="UP000036106"/>
    </source>
</evidence>
<evidence type="ECO:0000256" key="9">
    <source>
        <dbReference type="ARBA" id="ARBA00023012"/>
    </source>
</evidence>
<name>A0A0H4QJS7_9LACO</name>
<dbReference type="PATRIC" id="fig|1007676.4.peg.2408"/>
<protein>
    <recommendedName>
        <fullName evidence="3">histidine kinase</fullName>
        <ecNumber evidence="3">2.7.13.3</ecNumber>
    </recommendedName>
</protein>
<dbReference type="OrthoDB" id="9780487at2"/>
<evidence type="ECO:0000259" key="12">
    <source>
        <dbReference type="PROSITE" id="PS50109"/>
    </source>
</evidence>
<accession>A0A0H4QJS7</accession>
<dbReference type="GO" id="GO:0000155">
    <property type="term" value="F:phosphorelay sensor kinase activity"/>
    <property type="evidence" value="ECO:0007669"/>
    <property type="project" value="TreeGrafter"/>
</dbReference>
<dbReference type="RefSeq" id="WP_048706007.1">
    <property type="nucleotide sequence ID" value="NZ_CP012034.1"/>
</dbReference>
<organism evidence="13 14">
    <name type="scientific">Companilactobacillus ginsenosidimutans</name>
    <dbReference type="NCBI Taxonomy" id="1007676"/>
    <lineage>
        <taxon>Bacteria</taxon>
        <taxon>Bacillati</taxon>
        <taxon>Bacillota</taxon>
        <taxon>Bacilli</taxon>
        <taxon>Lactobacillales</taxon>
        <taxon>Lactobacillaceae</taxon>
        <taxon>Companilactobacillus</taxon>
    </lineage>
</organism>
<dbReference type="SMART" id="SM00387">
    <property type="entry name" value="HATPase_c"/>
    <property type="match status" value="1"/>
</dbReference>
<dbReference type="InterPro" id="IPR005467">
    <property type="entry name" value="His_kinase_dom"/>
</dbReference>
<dbReference type="GO" id="GO:0005886">
    <property type="term" value="C:plasma membrane"/>
    <property type="evidence" value="ECO:0007669"/>
    <property type="project" value="UniProtKB-SubCell"/>
</dbReference>
<evidence type="ECO:0000256" key="11">
    <source>
        <dbReference type="SAM" id="Phobius"/>
    </source>
</evidence>
<dbReference type="KEGG" id="lgn:ABM34_11905"/>
<dbReference type="PROSITE" id="PS50109">
    <property type="entry name" value="HIS_KIN"/>
    <property type="match status" value="1"/>
</dbReference>
<comment type="subcellular location">
    <subcellularLocation>
        <location evidence="2">Cell membrane</location>
        <topology evidence="2">Multi-pass membrane protein</topology>
    </subcellularLocation>
</comment>
<dbReference type="InterPro" id="IPR050351">
    <property type="entry name" value="BphY/WalK/GraS-like"/>
</dbReference>